<name>A0A0D4DBG0_9CAUD</name>
<dbReference type="EMBL" id="KP671755">
    <property type="protein sequence ID" value="AJT61215.1"/>
    <property type="molecule type" value="Genomic_DNA"/>
</dbReference>
<protein>
    <submittedName>
        <fullName evidence="1">Uncharacterized protein</fullName>
    </submittedName>
</protein>
<evidence type="ECO:0000313" key="1">
    <source>
        <dbReference type="EMBL" id="AJT61215.1"/>
    </source>
</evidence>
<sequence length="67" mass="7821">MRLLSQDLVRLRVEELPFVKLSVEQQIKICDYLNTLDDETIYTLEKHTETSAGARKLLKFLLKKIGD</sequence>
<dbReference type="KEGG" id="vg:26628700"/>
<accession>A0A0D4DBG0</accession>
<reference evidence="1 2" key="1">
    <citation type="journal article" date="2016" name="Genom Data">
        <title>Complete genome sequence of a giant Vibrio phage ValKK3 infecting Vibrio alginolyticus.</title>
        <authorList>
            <person name="Lal T.M."/>
            <person name="Sano M."/>
            <person name="Hatai K."/>
            <person name="Ransangan J."/>
        </authorList>
    </citation>
    <scope>NUCLEOTIDE SEQUENCE [LARGE SCALE GENOMIC DNA]</scope>
</reference>
<dbReference type="Proteomes" id="UP000202888">
    <property type="component" value="Segment"/>
</dbReference>
<organism evidence="1 2">
    <name type="scientific">Vibrio phage ValKK3</name>
    <dbReference type="NCBI Taxonomy" id="1610855"/>
    <lineage>
        <taxon>Viruses</taxon>
        <taxon>Duplodnaviria</taxon>
        <taxon>Heunggongvirae</taxon>
        <taxon>Uroviricota</taxon>
        <taxon>Caudoviricetes</taxon>
        <taxon>Pantevenvirales</taxon>
        <taxon>Straboviridae</taxon>
        <taxon>Schizotequatrovirus</taxon>
        <taxon>Schizotequatrovirus valkk3</taxon>
    </lineage>
</organism>
<dbReference type="RefSeq" id="YP_009201477.1">
    <property type="nucleotide sequence ID" value="NC_028829.1"/>
</dbReference>
<keyword evidence="2" id="KW-1185">Reference proteome</keyword>
<proteinExistence type="predicted"/>
<evidence type="ECO:0000313" key="2">
    <source>
        <dbReference type="Proteomes" id="UP000202888"/>
    </source>
</evidence>
<dbReference type="OrthoDB" id="26164at10239"/>
<dbReference type="GeneID" id="26628700"/>